<name>A0A7J7LZW6_9MAGN</name>
<proteinExistence type="predicted"/>
<evidence type="ECO:0000313" key="2">
    <source>
        <dbReference type="Proteomes" id="UP000541444"/>
    </source>
</evidence>
<gene>
    <name evidence="1" type="ORF">GIB67_011940</name>
</gene>
<accession>A0A7J7LZW6</accession>
<dbReference type="AlphaFoldDB" id="A0A7J7LZW6"/>
<protein>
    <submittedName>
        <fullName evidence="1">Uncharacterized protein</fullName>
    </submittedName>
</protein>
<comment type="caution">
    <text evidence="1">The sequence shown here is derived from an EMBL/GenBank/DDBJ whole genome shotgun (WGS) entry which is preliminary data.</text>
</comment>
<evidence type="ECO:0000313" key="1">
    <source>
        <dbReference type="EMBL" id="KAF6148165.1"/>
    </source>
</evidence>
<dbReference type="Proteomes" id="UP000541444">
    <property type="component" value="Unassembled WGS sequence"/>
</dbReference>
<dbReference type="EMBL" id="JACGCM010001854">
    <property type="protein sequence ID" value="KAF6148165.1"/>
    <property type="molecule type" value="Genomic_DNA"/>
</dbReference>
<reference evidence="1 2" key="1">
    <citation type="journal article" date="2020" name="IScience">
        <title>Genome Sequencing of the Endangered Kingdonia uniflora (Circaeasteraceae, Ranunculales) Reveals Potential Mechanisms of Evolutionary Specialization.</title>
        <authorList>
            <person name="Sun Y."/>
            <person name="Deng T."/>
            <person name="Zhang A."/>
            <person name="Moore M.J."/>
            <person name="Landis J.B."/>
            <person name="Lin N."/>
            <person name="Zhang H."/>
            <person name="Zhang X."/>
            <person name="Huang J."/>
            <person name="Zhang X."/>
            <person name="Sun H."/>
            <person name="Wang H."/>
        </authorList>
    </citation>
    <scope>NUCLEOTIDE SEQUENCE [LARGE SCALE GENOMIC DNA]</scope>
    <source>
        <strain evidence="1">TB1705</strain>
        <tissue evidence="1">Leaf</tissue>
    </source>
</reference>
<keyword evidence="2" id="KW-1185">Reference proteome</keyword>
<sequence length="83" mass="9719">MKANRFFPEAAKNLAETFELYNISVSKDFMMSSVEEEYDGHDDELEFEFNEDEGYVSQMQFLSSKNRKITYEELNVSTEPSLP</sequence>
<organism evidence="1 2">
    <name type="scientific">Kingdonia uniflora</name>
    <dbReference type="NCBI Taxonomy" id="39325"/>
    <lineage>
        <taxon>Eukaryota</taxon>
        <taxon>Viridiplantae</taxon>
        <taxon>Streptophyta</taxon>
        <taxon>Embryophyta</taxon>
        <taxon>Tracheophyta</taxon>
        <taxon>Spermatophyta</taxon>
        <taxon>Magnoliopsida</taxon>
        <taxon>Ranunculales</taxon>
        <taxon>Circaeasteraceae</taxon>
        <taxon>Kingdonia</taxon>
    </lineage>
</organism>